<name>A0A9N7ZCK8_PLEPL</name>
<keyword evidence="12" id="KW-1185">Reference proteome</keyword>
<dbReference type="EMBL" id="CADEAL010004429">
    <property type="protein sequence ID" value="CAB1459390.1"/>
    <property type="molecule type" value="Genomic_DNA"/>
</dbReference>
<accession>A0A9N7ZCK8</accession>
<keyword evidence="3" id="KW-0813">Transport</keyword>
<dbReference type="GO" id="GO:0051453">
    <property type="term" value="P:regulation of intracellular pH"/>
    <property type="evidence" value="ECO:0007669"/>
    <property type="project" value="TreeGrafter"/>
</dbReference>
<dbReference type="Proteomes" id="UP001153269">
    <property type="component" value="Unassembled WGS sequence"/>
</dbReference>
<feature type="transmembrane region" description="Helical" evidence="9">
    <location>
        <begin position="100"/>
        <end position="119"/>
    </location>
</feature>
<dbReference type="GO" id="GO:0015701">
    <property type="term" value="P:bicarbonate transport"/>
    <property type="evidence" value="ECO:0007669"/>
    <property type="project" value="TreeGrafter"/>
</dbReference>
<evidence type="ECO:0000259" key="10">
    <source>
        <dbReference type="Pfam" id="PF00955"/>
    </source>
</evidence>
<dbReference type="PRINTS" id="PR01231">
    <property type="entry name" value="HCO3TRNSPORT"/>
</dbReference>
<sequence length="224" mass="24705">MKNALLENLEKFRVTADEVFQRHKPYVSRTELTEEEVFSNVLPAPKPKETGLPEKTEKPKNASLCLRDAVKVCELLQATLASPGEVENVSDFKDAINFQCMAAVIFLYFASLSPAITFGGLLGEGVIFCLLGAQPPLVMGFSGPLLVFEEAFYKFCNSYDIDYLTGRVWIGFWLIIIVVFTVAFEGGFPLPLPLTLHPGNPFLPNLGHPHPGDLLQARQCTPGT</sequence>
<evidence type="ECO:0000256" key="1">
    <source>
        <dbReference type="ARBA" id="ARBA00004651"/>
    </source>
</evidence>
<dbReference type="Gene3D" id="1.10.287.570">
    <property type="entry name" value="Helical hairpin bin"/>
    <property type="match status" value="1"/>
</dbReference>
<comment type="caution">
    <text evidence="11">The sequence shown here is derived from an EMBL/GenBank/DDBJ whole genome shotgun (WGS) entry which is preliminary data.</text>
</comment>
<dbReference type="Pfam" id="PF00955">
    <property type="entry name" value="HCO3_cotransp"/>
    <property type="match status" value="1"/>
</dbReference>
<comment type="similarity">
    <text evidence="2">Belongs to the anion exchanger (TC 2.A.31) family.</text>
</comment>
<protein>
    <recommendedName>
        <fullName evidence="10">Bicarbonate transporter-like transmembrane domain-containing protein</fullName>
    </recommendedName>
</protein>
<dbReference type="FunFam" id="1.10.287.570:FF:000001">
    <property type="entry name" value="Anion exchange protein"/>
    <property type="match status" value="1"/>
</dbReference>
<evidence type="ECO:0000256" key="7">
    <source>
        <dbReference type="ARBA" id="ARBA00023065"/>
    </source>
</evidence>
<gene>
    <name evidence="11" type="ORF">PLEPLA_LOCUS47227</name>
</gene>
<dbReference type="InterPro" id="IPR011531">
    <property type="entry name" value="HCO3_transpt-like_TM_dom"/>
</dbReference>
<evidence type="ECO:0000256" key="9">
    <source>
        <dbReference type="SAM" id="Phobius"/>
    </source>
</evidence>
<organism evidence="11 12">
    <name type="scientific">Pleuronectes platessa</name>
    <name type="common">European plaice</name>
    <dbReference type="NCBI Taxonomy" id="8262"/>
    <lineage>
        <taxon>Eukaryota</taxon>
        <taxon>Metazoa</taxon>
        <taxon>Chordata</taxon>
        <taxon>Craniata</taxon>
        <taxon>Vertebrata</taxon>
        <taxon>Euteleostomi</taxon>
        <taxon>Actinopterygii</taxon>
        <taxon>Neopterygii</taxon>
        <taxon>Teleostei</taxon>
        <taxon>Neoteleostei</taxon>
        <taxon>Acanthomorphata</taxon>
        <taxon>Carangaria</taxon>
        <taxon>Pleuronectiformes</taxon>
        <taxon>Pleuronectoidei</taxon>
        <taxon>Pleuronectidae</taxon>
        <taxon>Pleuronectes</taxon>
    </lineage>
</organism>
<keyword evidence="5 9" id="KW-0812">Transmembrane</keyword>
<keyword evidence="4" id="KW-1003">Cell membrane</keyword>
<keyword evidence="7" id="KW-0406">Ion transport</keyword>
<evidence type="ECO:0000256" key="4">
    <source>
        <dbReference type="ARBA" id="ARBA00022475"/>
    </source>
</evidence>
<dbReference type="InterPro" id="IPR003020">
    <property type="entry name" value="HCO3_transpt_euk"/>
</dbReference>
<keyword evidence="6 9" id="KW-1133">Transmembrane helix</keyword>
<feature type="transmembrane region" description="Helical" evidence="9">
    <location>
        <begin position="125"/>
        <end position="148"/>
    </location>
</feature>
<evidence type="ECO:0000256" key="5">
    <source>
        <dbReference type="ARBA" id="ARBA00022692"/>
    </source>
</evidence>
<dbReference type="GO" id="GO:0005452">
    <property type="term" value="F:solute:inorganic anion antiporter activity"/>
    <property type="evidence" value="ECO:0007669"/>
    <property type="project" value="InterPro"/>
</dbReference>
<proteinExistence type="inferred from homology"/>
<evidence type="ECO:0000313" key="12">
    <source>
        <dbReference type="Proteomes" id="UP001153269"/>
    </source>
</evidence>
<dbReference type="GO" id="GO:0016323">
    <property type="term" value="C:basolateral plasma membrane"/>
    <property type="evidence" value="ECO:0007669"/>
    <property type="project" value="TreeGrafter"/>
</dbReference>
<dbReference type="PANTHER" id="PTHR11453:SF14">
    <property type="entry name" value="ANION EXCHANGE PROTEIN 2"/>
    <property type="match status" value="1"/>
</dbReference>
<evidence type="ECO:0000256" key="3">
    <source>
        <dbReference type="ARBA" id="ARBA00022448"/>
    </source>
</evidence>
<dbReference type="PANTHER" id="PTHR11453">
    <property type="entry name" value="ANION EXCHANGE PROTEIN"/>
    <property type="match status" value="1"/>
</dbReference>
<reference evidence="11" key="1">
    <citation type="submission" date="2020-03" db="EMBL/GenBank/DDBJ databases">
        <authorList>
            <person name="Weist P."/>
        </authorList>
    </citation>
    <scope>NUCLEOTIDE SEQUENCE</scope>
</reference>
<evidence type="ECO:0000313" key="11">
    <source>
        <dbReference type="EMBL" id="CAB1459390.1"/>
    </source>
</evidence>
<evidence type="ECO:0000256" key="8">
    <source>
        <dbReference type="ARBA" id="ARBA00023136"/>
    </source>
</evidence>
<dbReference type="GO" id="GO:0016324">
    <property type="term" value="C:apical plasma membrane"/>
    <property type="evidence" value="ECO:0007669"/>
    <property type="project" value="TreeGrafter"/>
</dbReference>
<dbReference type="AlphaFoldDB" id="A0A9N7ZCK8"/>
<feature type="transmembrane region" description="Helical" evidence="9">
    <location>
        <begin position="168"/>
        <end position="188"/>
    </location>
</feature>
<keyword evidence="8 9" id="KW-0472">Membrane</keyword>
<feature type="domain" description="Bicarbonate transporter-like transmembrane" evidence="10">
    <location>
        <begin position="89"/>
        <end position="187"/>
    </location>
</feature>
<evidence type="ECO:0000256" key="2">
    <source>
        <dbReference type="ARBA" id="ARBA00010993"/>
    </source>
</evidence>
<comment type="subcellular location">
    <subcellularLocation>
        <location evidence="1">Cell membrane</location>
        <topology evidence="1">Multi-pass membrane protein</topology>
    </subcellularLocation>
</comment>
<dbReference type="GO" id="GO:0006820">
    <property type="term" value="P:monoatomic anion transport"/>
    <property type="evidence" value="ECO:0007669"/>
    <property type="project" value="InterPro"/>
</dbReference>
<evidence type="ECO:0000256" key="6">
    <source>
        <dbReference type="ARBA" id="ARBA00022989"/>
    </source>
</evidence>